<accession>A0A2U1SRZ6</accession>
<dbReference type="FunFam" id="1.10.287.950:FF:000001">
    <property type="entry name" value="Methyl-accepting chemotaxis sensory transducer"/>
    <property type="match status" value="1"/>
</dbReference>
<dbReference type="AlphaFoldDB" id="A0A2U1SRZ6"/>
<evidence type="ECO:0000256" key="1">
    <source>
        <dbReference type="ARBA" id="ARBA00004370"/>
    </source>
</evidence>
<feature type="domain" description="HAMP" evidence="7">
    <location>
        <begin position="64"/>
        <end position="117"/>
    </location>
</feature>
<keyword evidence="4" id="KW-0807">Transducer</keyword>
<dbReference type="Proteomes" id="UP000245137">
    <property type="component" value="Unassembled WGS sequence"/>
</dbReference>
<dbReference type="CDD" id="cd11386">
    <property type="entry name" value="MCP_signal"/>
    <property type="match status" value="1"/>
</dbReference>
<protein>
    <submittedName>
        <fullName evidence="8">Methyl-accepting chemotaxis protein</fullName>
    </submittedName>
</protein>
<feature type="domain" description="Methyl-accepting transducer" evidence="6">
    <location>
        <begin position="184"/>
        <end position="413"/>
    </location>
</feature>
<keyword evidence="9" id="KW-1185">Reference proteome</keyword>
<dbReference type="GO" id="GO:0004888">
    <property type="term" value="F:transmembrane signaling receptor activity"/>
    <property type="evidence" value="ECO:0007669"/>
    <property type="project" value="InterPro"/>
</dbReference>
<dbReference type="PANTHER" id="PTHR43531">
    <property type="entry name" value="PROTEIN ICFG"/>
    <property type="match status" value="1"/>
</dbReference>
<dbReference type="InterPro" id="IPR004090">
    <property type="entry name" value="Chemotax_Me-accpt_rcpt"/>
</dbReference>
<dbReference type="InterPro" id="IPR003660">
    <property type="entry name" value="HAMP_dom"/>
</dbReference>
<dbReference type="InterPro" id="IPR004089">
    <property type="entry name" value="MCPsignal_dom"/>
</dbReference>
<keyword evidence="5" id="KW-0472">Membrane</keyword>
<evidence type="ECO:0000256" key="2">
    <source>
        <dbReference type="ARBA" id="ARBA00022500"/>
    </source>
</evidence>
<keyword evidence="5" id="KW-1133">Transmembrane helix</keyword>
<dbReference type="EMBL" id="PUIV01000009">
    <property type="protein sequence ID" value="PWB94370.1"/>
    <property type="molecule type" value="Genomic_DNA"/>
</dbReference>
<dbReference type="Pfam" id="PF00015">
    <property type="entry name" value="MCPsignal"/>
    <property type="match status" value="1"/>
</dbReference>
<comment type="subcellular location">
    <subcellularLocation>
        <location evidence="1">Membrane</location>
    </subcellularLocation>
</comment>
<dbReference type="OrthoDB" id="3378718at2"/>
<comment type="similarity">
    <text evidence="3">Belongs to the methyl-accepting chemotaxis (MCP) protein family.</text>
</comment>
<dbReference type="Gene3D" id="6.10.340.10">
    <property type="match status" value="1"/>
</dbReference>
<organism evidence="8 9">
    <name type="scientific">Methylosinus sporium</name>
    <dbReference type="NCBI Taxonomy" id="428"/>
    <lineage>
        <taxon>Bacteria</taxon>
        <taxon>Pseudomonadati</taxon>
        <taxon>Pseudomonadota</taxon>
        <taxon>Alphaproteobacteria</taxon>
        <taxon>Hyphomicrobiales</taxon>
        <taxon>Methylocystaceae</taxon>
        <taxon>Methylosinus</taxon>
    </lineage>
</organism>
<evidence type="ECO:0000259" key="7">
    <source>
        <dbReference type="PROSITE" id="PS50885"/>
    </source>
</evidence>
<comment type="caution">
    <text evidence="8">The sequence shown here is derived from an EMBL/GenBank/DDBJ whole genome shotgun (WGS) entry which is preliminary data.</text>
</comment>
<evidence type="ECO:0000256" key="4">
    <source>
        <dbReference type="PROSITE-ProRule" id="PRU00284"/>
    </source>
</evidence>
<evidence type="ECO:0000313" key="8">
    <source>
        <dbReference type="EMBL" id="PWB94370.1"/>
    </source>
</evidence>
<dbReference type="PRINTS" id="PR00260">
    <property type="entry name" value="CHEMTRNSDUCR"/>
</dbReference>
<dbReference type="SMART" id="SM00304">
    <property type="entry name" value="HAMP"/>
    <property type="match status" value="2"/>
</dbReference>
<reference evidence="8 9" key="1">
    <citation type="journal article" date="2018" name="Appl. Microbiol. Biotechnol.">
        <title>Co-cultivation of the strictly anaerobic methanogen Methanosarcina barkeri with aerobic methanotrophs in an oxygen-limited membrane bioreactor.</title>
        <authorList>
            <person name="In 't Zandt M.H."/>
            <person name="van den Bosch T.J.M."/>
            <person name="Rijkers R."/>
            <person name="van Kessel M.A.H.J."/>
            <person name="Jetten M.S.M."/>
            <person name="Welte C.U."/>
        </authorList>
    </citation>
    <scope>NUCLEOTIDE SEQUENCE [LARGE SCALE GENOMIC DNA]</scope>
    <source>
        <strain evidence="8 9">DSM 17706</strain>
    </source>
</reference>
<evidence type="ECO:0000256" key="5">
    <source>
        <dbReference type="SAM" id="Phobius"/>
    </source>
</evidence>
<dbReference type="SUPFAM" id="SSF58104">
    <property type="entry name" value="Methyl-accepting chemotaxis protein (MCP) signaling domain"/>
    <property type="match status" value="1"/>
</dbReference>
<name>A0A2U1SRZ6_METSR</name>
<evidence type="ECO:0000256" key="3">
    <source>
        <dbReference type="ARBA" id="ARBA00029447"/>
    </source>
</evidence>
<keyword evidence="5" id="KW-0812">Transmembrane</keyword>
<dbReference type="SUPFAM" id="SSF158472">
    <property type="entry name" value="HAMP domain-like"/>
    <property type="match status" value="1"/>
</dbReference>
<feature type="domain" description="HAMP" evidence="7">
    <location>
        <begin position="127"/>
        <end position="179"/>
    </location>
</feature>
<evidence type="ECO:0000313" key="9">
    <source>
        <dbReference type="Proteomes" id="UP000245137"/>
    </source>
</evidence>
<keyword evidence="2" id="KW-0145">Chemotaxis</keyword>
<dbReference type="Pfam" id="PF00672">
    <property type="entry name" value="HAMP"/>
    <property type="match status" value="1"/>
</dbReference>
<dbReference type="SMART" id="SM00283">
    <property type="entry name" value="MA"/>
    <property type="match status" value="1"/>
</dbReference>
<dbReference type="PANTHER" id="PTHR43531:SF11">
    <property type="entry name" value="METHYL-ACCEPTING CHEMOTAXIS PROTEIN 3"/>
    <property type="match status" value="1"/>
</dbReference>
<sequence>MRLRSAVLLSVIAAIAFAQAVVSWRLFAGGSDWATARDPRLAALFVGPVLIALLCILGGVAIRTRVVRPLAVVTEAIRRLADGDTSYRLEIDECADSVRRLADAFVNLRQVILDHRADESLIAEANAAQARIVQLLGDGLARIAEKDLTSRLTDEVPGAYRRLQIDFNTAVGQLSEAIGEMAESTKLLGAGMQETVAAADDLSRRTESQAANLEETAAALAQITETVTRTAEDAGNARQIVSDMSTEAQASGGIVRQAIGAMGDIEQSSKKIAQIIGVIDSIATQTNLLALNAGVEAARAGEAGRGFAVVAAEIRDLARRSAKAAKEIDTLISVSNAQIGRGVSLVGGAGEALSHIVEEVARVNGVVADIADRARQQAAALNEVNGTVRQMDLITQQNAAMAEQTTAVSHGLSEKTRQLIELISRFRIAREGVVAAPRASGPRLVASEGEELPTRRIEPLDRRVGASDRRSRAWTDF</sequence>
<dbReference type="CDD" id="cd06225">
    <property type="entry name" value="HAMP"/>
    <property type="match status" value="1"/>
</dbReference>
<dbReference type="GO" id="GO:0016020">
    <property type="term" value="C:membrane"/>
    <property type="evidence" value="ECO:0007669"/>
    <property type="project" value="UniProtKB-SubCell"/>
</dbReference>
<proteinExistence type="inferred from homology"/>
<dbReference type="GO" id="GO:0006935">
    <property type="term" value="P:chemotaxis"/>
    <property type="evidence" value="ECO:0007669"/>
    <property type="project" value="UniProtKB-KW"/>
</dbReference>
<dbReference type="InterPro" id="IPR051310">
    <property type="entry name" value="MCP_chemotaxis"/>
</dbReference>
<dbReference type="PROSITE" id="PS50111">
    <property type="entry name" value="CHEMOTAXIS_TRANSDUC_2"/>
    <property type="match status" value="1"/>
</dbReference>
<dbReference type="GO" id="GO:0007165">
    <property type="term" value="P:signal transduction"/>
    <property type="evidence" value="ECO:0007669"/>
    <property type="project" value="UniProtKB-KW"/>
</dbReference>
<dbReference type="PROSITE" id="PS50885">
    <property type="entry name" value="HAMP"/>
    <property type="match status" value="2"/>
</dbReference>
<evidence type="ECO:0000259" key="6">
    <source>
        <dbReference type="PROSITE" id="PS50111"/>
    </source>
</evidence>
<feature type="transmembrane region" description="Helical" evidence="5">
    <location>
        <begin position="42"/>
        <end position="62"/>
    </location>
</feature>
<gene>
    <name evidence="8" type="ORF">C5689_08600</name>
</gene>
<dbReference type="Gene3D" id="1.10.287.950">
    <property type="entry name" value="Methyl-accepting chemotaxis protein"/>
    <property type="match status" value="1"/>
</dbReference>